<dbReference type="CDD" id="cd06558">
    <property type="entry name" value="crotonase-like"/>
    <property type="match status" value="1"/>
</dbReference>
<dbReference type="InterPro" id="IPR018376">
    <property type="entry name" value="Enoyl-CoA_hyd/isom_CS"/>
</dbReference>
<keyword evidence="8" id="KW-0520">NAD</keyword>
<evidence type="ECO:0000256" key="11">
    <source>
        <dbReference type="ARBA" id="ARBA00023235"/>
    </source>
</evidence>
<comment type="catalytic activity">
    <reaction evidence="14">
        <text>a (3S)-3-hydroxyacyl-CoA + NAD(+) = a 3-oxoacyl-CoA + NADH + H(+)</text>
        <dbReference type="Rhea" id="RHEA:22432"/>
        <dbReference type="ChEBI" id="CHEBI:15378"/>
        <dbReference type="ChEBI" id="CHEBI:57318"/>
        <dbReference type="ChEBI" id="CHEBI:57540"/>
        <dbReference type="ChEBI" id="CHEBI:57945"/>
        <dbReference type="ChEBI" id="CHEBI:90726"/>
        <dbReference type="EC" id="1.1.1.35"/>
    </reaction>
</comment>
<evidence type="ECO:0000256" key="14">
    <source>
        <dbReference type="ARBA" id="ARBA00049556"/>
    </source>
</evidence>
<dbReference type="EC" id="4.2.1.17" evidence="18"/>
<dbReference type="Pfam" id="PF00378">
    <property type="entry name" value="ECH_1"/>
    <property type="match status" value="1"/>
</dbReference>
<dbReference type="PANTHER" id="PTHR23309:SF49">
    <property type="entry name" value="PEROXISOMAL BIFUNCTIONAL ENZYME"/>
    <property type="match status" value="1"/>
</dbReference>
<evidence type="ECO:0000256" key="4">
    <source>
        <dbReference type="ARBA" id="ARBA00011245"/>
    </source>
</evidence>
<comment type="subcellular location">
    <subcellularLocation>
        <location evidence="1">Peroxisome</location>
    </subcellularLocation>
</comment>
<feature type="domain" description="3-hydroxyacyl-CoA dehydrogenase C-terminal" evidence="16">
    <location>
        <begin position="602"/>
        <end position="687"/>
    </location>
</feature>
<dbReference type="EC" id="1.1.1.35" evidence="18"/>
<dbReference type="InterPro" id="IPR008927">
    <property type="entry name" value="6-PGluconate_DH-like_C_sf"/>
</dbReference>
<evidence type="ECO:0000256" key="13">
    <source>
        <dbReference type="ARBA" id="ARBA00023268"/>
    </source>
</evidence>
<dbReference type="RefSeq" id="WP_340527105.1">
    <property type="nucleotide sequence ID" value="NZ_FMSH01000326.1"/>
</dbReference>
<dbReference type="FunFam" id="1.10.1040.50:FF:000006">
    <property type="entry name" value="Peroxisomal bifunctional enzyme"/>
    <property type="match status" value="1"/>
</dbReference>
<evidence type="ECO:0000256" key="7">
    <source>
        <dbReference type="ARBA" id="ARBA00023002"/>
    </source>
</evidence>
<sequence length="693" mass="74313">MTAINAVTDLTVDADIAVLTLDSPPVNALSAAVRSGIRDGMARALADDAVKAVVLICAGKTFVAGADITEFGKPPAGPSLAEVQAMIEDAPKPVVAAIHGTALGGGLELALVCHYRIATRSAKCGLPEVSLGLLPGAGGTQRLPRIVGPEKALEMVTSGTHVAASAAAEMGLVDLLTDGASLRADAVAFARKVVAEKRPLRKVRESDDKVAAARGKTELFAAFRKANARRFRGFDAPEFNIRCIEAAVELPFEAGLKRERELFTELLNGTQSAAQRYYFFASRQVWNVPDVGADTPALAVRRIGIVGAGTMGGGIAMNFLNAGYPVTIVETSQQALDRGLKTIRANYENTARKGRLSAADVGARMALLTPTLDLQRLADADLIIEAVFENMEAKQDLFGKLDRIAKPGAILATNTSALDVNVIAAATSRPEAVIGLHFFSPANVMKLLEVVRGDKTAKPVIRTAMELARKIGKVAALVGVCPGFVGNRMLAQRQREAQKLVLDGALPWDVDRVLYDFGFPMGPFAMSDLAGLDLGWVREKSSGSTLREVLCEMDRRGQKAGAGYYDYDEQRKAKPSPVVEQVIRDFAAKQGRTGRVVSEQEILERCIYPMINEGAKILQEGKAIRASDIDVIWVNGYGWPVYRGGPMFHADTIGLDKVLAAMRRYEALYGADFAPAPLLEELVAQGRKFADLR</sequence>
<feature type="domain" description="3-hydroxyacyl-CoA dehydrogenase NAD binding" evidence="17">
    <location>
        <begin position="303"/>
        <end position="478"/>
    </location>
</feature>
<dbReference type="EC" id="5.3.3.8" evidence="18"/>
<dbReference type="FunFam" id="3.40.50.720:FF:000009">
    <property type="entry name" value="Fatty oxidation complex, alpha subunit"/>
    <property type="match status" value="1"/>
</dbReference>
<evidence type="ECO:0000256" key="1">
    <source>
        <dbReference type="ARBA" id="ARBA00004275"/>
    </source>
</evidence>
<accession>A0A1K0JR45</accession>
<dbReference type="InterPro" id="IPR006176">
    <property type="entry name" value="3-OHacyl-CoA_DH_NAD-bd"/>
</dbReference>
<evidence type="ECO:0000256" key="8">
    <source>
        <dbReference type="ARBA" id="ARBA00023027"/>
    </source>
</evidence>
<evidence type="ECO:0000256" key="3">
    <source>
        <dbReference type="ARBA" id="ARBA00008750"/>
    </source>
</evidence>
<evidence type="ECO:0000259" key="17">
    <source>
        <dbReference type="Pfam" id="PF02737"/>
    </source>
</evidence>
<evidence type="ECO:0000256" key="5">
    <source>
        <dbReference type="ARBA" id="ARBA00022832"/>
    </source>
</evidence>
<dbReference type="GO" id="GO:0006635">
    <property type="term" value="P:fatty acid beta-oxidation"/>
    <property type="evidence" value="ECO:0007669"/>
    <property type="project" value="UniProtKB-UniPathway"/>
</dbReference>
<dbReference type="Pfam" id="PF02737">
    <property type="entry name" value="3HCDH_N"/>
    <property type="match status" value="1"/>
</dbReference>
<dbReference type="EMBL" id="FMSH01000326">
    <property type="protein sequence ID" value="SCU79524.1"/>
    <property type="molecule type" value="Genomic_DNA"/>
</dbReference>
<keyword evidence="6" id="KW-0442">Lipid degradation</keyword>
<protein>
    <submittedName>
        <fullName evidence="18">Peroxisomal bifunctional enzyme</fullName>
        <ecNumber evidence="18">1.1.1.35</ecNumber>
        <ecNumber evidence="18">4.2.1.17</ecNumber>
        <ecNumber evidence="18">5.3.3.8</ecNumber>
    </submittedName>
</protein>
<evidence type="ECO:0000313" key="18">
    <source>
        <dbReference type="EMBL" id="SCU79524.1"/>
    </source>
</evidence>
<comment type="pathway">
    <text evidence="2">Lipid metabolism; fatty acid beta-oxidation.</text>
</comment>
<keyword evidence="12 18" id="KW-0456">Lyase</keyword>
<dbReference type="Gene3D" id="1.10.1040.50">
    <property type="match status" value="1"/>
</dbReference>
<dbReference type="Pfam" id="PF00725">
    <property type="entry name" value="3HCDH"/>
    <property type="match status" value="2"/>
</dbReference>
<dbReference type="SUPFAM" id="SSF48179">
    <property type="entry name" value="6-phosphogluconate dehydrogenase C-terminal domain-like"/>
    <property type="match status" value="2"/>
</dbReference>
<keyword evidence="10" id="KW-0576">Peroxisome</keyword>
<dbReference type="Gene3D" id="3.40.50.720">
    <property type="entry name" value="NAD(P)-binding Rossmann-like Domain"/>
    <property type="match status" value="1"/>
</dbReference>
<evidence type="ECO:0000256" key="2">
    <source>
        <dbReference type="ARBA" id="ARBA00005005"/>
    </source>
</evidence>
<dbReference type="InterPro" id="IPR006108">
    <property type="entry name" value="3HC_DH_C"/>
</dbReference>
<dbReference type="InterPro" id="IPR036291">
    <property type="entry name" value="NAD(P)-bd_dom_sf"/>
</dbReference>
<keyword evidence="7 18" id="KW-0560">Oxidoreductase</keyword>
<keyword evidence="9" id="KW-0443">Lipid metabolism</keyword>
<evidence type="ECO:0000259" key="16">
    <source>
        <dbReference type="Pfam" id="PF00725"/>
    </source>
</evidence>
<dbReference type="PROSITE" id="PS00166">
    <property type="entry name" value="ENOYL_COA_HYDRATASE"/>
    <property type="match status" value="1"/>
</dbReference>
<comment type="similarity">
    <text evidence="15">Belongs to the enoyl-CoA hydratase/isomerase family.</text>
</comment>
<dbReference type="InterPro" id="IPR001753">
    <property type="entry name" value="Enoyl-CoA_hydra/iso"/>
</dbReference>
<dbReference type="GO" id="GO:0004300">
    <property type="term" value="F:enoyl-CoA hydratase activity"/>
    <property type="evidence" value="ECO:0007669"/>
    <property type="project" value="UniProtKB-EC"/>
</dbReference>
<dbReference type="UniPathway" id="UPA00659"/>
<dbReference type="InterPro" id="IPR029045">
    <property type="entry name" value="ClpP/crotonase-like_dom_sf"/>
</dbReference>
<dbReference type="GO" id="GO:0004165">
    <property type="term" value="F:delta(3)-delta(2)-enoyl-CoA isomerase activity"/>
    <property type="evidence" value="ECO:0007669"/>
    <property type="project" value="UniProtKB-EC"/>
</dbReference>
<feature type="domain" description="3-hydroxyacyl-CoA dehydrogenase C-terminal" evidence="16">
    <location>
        <begin position="483"/>
        <end position="567"/>
    </location>
</feature>
<evidence type="ECO:0000256" key="10">
    <source>
        <dbReference type="ARBA" id="ARBA00023140"/>
    </source>
</evidence>
<dbReference type="GO" id="GO:0070403">
    <property type="term" value="F:NAD+ binding"/>
    <property type="evidence" value="ECO:0007669"/>
    <property type="project" value="InterPro"/>
</dbReference>
<dbReference type="GO" id="GO:0003857">
    <property type="term" value="F:(3S)-3-hydroxyacyl-CoA dehydrogenase (NAD+) activity"/>
    <property type="evidence" value="ECO:0007669"/>
    <property type="project" value="UniProtKB-EC"/>
</dbReference>
<evidence type="ECO:0000256" key="12">
    <source>
        <dbReference type="ARBA" id="ARBA00023239"/>
    </source>
</evidence>
<dbReference type="AlphaFoldDB" id="A0A1K0JR45"/>
<reference evidence="18" key="1">
    <citation type="submission" date="2016-09" db="EMBL/GenBank/DDBJ databases">
        <authorList>
            <person name="Capua I."/>
            <person name="De Benedictis P."/>
            <person name="Joannis T."/>
            <person name="Lombin L.H."/>
            <person name="Cattoli G."/>
        </authorList>
    </citation>
    <scope>NUCLEOTIDE SEQUENCE</scope>
    <source>
        <strain evidence="18">B9</strain>
    </source>
</reference>
<evidence type="ECO:0000256" key="15">
    <source>
        <dbReference type="RuleBase" id="RU003707"/>
    </source>
</evidence>
<name>A0A1K0JR45_CUPNE</name>
<evidence type="ECO:0000256" key="6">
    <source>
        <dbReference type="ARBA" id="ARBA00022963"/>
    </source>
</evidence>
<keyword evidence="5" id="KW-0276">Fatty acid metabolism</keyword>
<dbReference type="PANTHER" id="PTHR23309">
    <property type="entry name" value="3-HYDROXYACYL-COA DEHYROGENASE"/>
    <property type="match status" value="1"/>
</dbReference>
<keyword evidence="13" id="KW-0511">Multifunctional enzyme</keyword>
<gene>
    <name evidence="18" type="primary">ehhadh</name>
    <name evidence="18" type="ORF">CNECB9_3920019</name>
</gene>
<keyword evidence="11 18" id="KW-0413">Isomerase</keyword>
<organism evidence="18">
    <name type="scientific">Cupriavidus necator</name>
    <name type="common">Alcaligenes eutrophus</name>
    <name type="synonym">Ralstonia eutropha</name>
    <dbReference type="NCBI Taxonomy" id="106590"/>
    <lineage>
        <taxon>Bacteria</taxon>
        <taxon>Pseudomonadati</taxon>
        <taxon>Pseudomonadota</taxon>
        <taxon>Betaproteobacteria</taxon>
        <taxon>Burkholderiales</taxon>
        <taxon>Burkholderiaceae</taxon>
        <taxon>Cupriavidus</taxon>
    </lineage>
</organism>
<dbReference type="SUPFAM" id="SSF51735">
    <property type="entry name" value="NAD(P)-binding Rossmann-fold domains"/>
    <property type="match status" value="1"/>
</dbReference>
<comment type="subunit">
    <text evidence="4">Monomer.</text>
</comment>
<proteinExistence type="inferred from homology"/>
<dbReference type="Gene3D" id="3.90.226.10">
    <property type="entry name" value="2-enoyl-CoA Hydratase, Chain A, domain 1"/>
    <property type="match status" value="1"/>
</dbReference>
<evidence type="ECO:0000256" key="9">
    <source>
        <dbReference type="ARBA" id="ARBA00023098"/>
    </source>
</evidence>
<comment type="similarity">
    <text evidence="3">In the N-terminal section; belongs to the enoyl-CoA hydratase/isomerase family.</text>
</comment>
<dbReference type="SUPFAM" id="SSF52096">
    <property type="entry name" value="ClpP/crotonase"/>
    <property type="match status" value="1"/>
</dbReference>